<feature type="compositionally biased region" description="Gly residues" evidence="1">
    <location>
        <begin position="92"/>
        <end position="102"/>
    </location>
</feature>
<reference evidence="2 3" key="1">
    <citation type="submission" date="2020-03" db="EMBL/GenBank/DDBJ databases">
        <title>Dissostichus mawsoni Genome sequencing and assembly.</title>
        <authorList>
            <person name="Park H."/>
        </authorList>
    </citation>
    <scope>NUCLEOTIDE SEQUENCE [LARGE SCALE GENOMIC DNA]</scope>
    <source>
        <strain evidence="2">DM0001</strain>
        <tissue evidence="2">Muscle</tissue>
    </source>
</reference>
<organism evidence="2 3">
    <name type="scientific">Dissostichus mawsoni</name>
    <name type="common">Antarctic cod</name>
    <dbReference type="NCBI Taxonomy" id="36200"/>
    <lineage>
        <taxon>Eukaryota</taxon>
        <taxon>Metazoa</taxon>
        <taxon>Chordata</taxon>
        <taxon>Craniata</taxon>
        <taxon>Vertebrata</taxon>
        <taxon>Euteleostomi</taxon>
        <taxon>Actinopterygii</taxon>
        <taxon>Neopterygii</taxon>
        <taxon>Teleostei</taxon>
        <taxon>Neoteleostei</taxon>
        <taxon>Acanthomorphata</taxon>
        <taxon>Eupercaria</taxon>
        <taxon>Perciformes</taxon>
        <taxon>Notothenioidei</taxon>
        <taxon>Nototheniidae</taxon>
        <taxon>Dissostichus</taxon>
    </lineage>
</organism>
<sequence length="445" mass="49247">MDKTTRIMDNGKASDKTDGKNDNEPRKDTDKNKEQNKKTGEEETKKEKERERYGAELTVEVVVDGGSAVSIMDLLKEQCGVVDGCRVNGDEGPSGGGVAGGEDGAKRSAKQSGGGTDGSSGGGKKCQSPGVVEDISEASEMEEGEPDVGEGTMGAMVFEGSNGKPRGRGMRRGRNEEKGTSSENARLTAKRKADKERETEKRRASSTEGEVKNARKVEDDGEGRMIGVQYQYMGETFKLINVYAHNKRKVFFEGLDGKCEGNCLIVGDFNVVQGAIIINLVGGIKRGDQENKHKTQEGKNMLDRRREKRVKGELVKEAAKIDREIGRDLGEYTRIKDELEGIERDKCRGAIVRSRAKYAMEGERCTSFFLGLEKSKQESKYLKQVEGKDGRKSTDLVGIAEREMEGRDMQNEGIINSMKKMLRCLEDETFEVKREGSCYKWVHSE</sequence>
<dbReference type="OrthoDB" id="10673726at2759"/>
<dbReference type="InterPro" id="IPR036691">
    <property type="entry name" value="Endo/exonu/phosph_ase_sf"/>
</dbReference>
<feature type="compositionally biased region" description="Acidic residues" evidence="1">
    <location>
        <begin position="134"/>
        <end position="148"/>
    </location>
</feature>
<dbReference type="Gene3D" id="3.60.10.10">
    <property type="entry name" value="Endonuclease/exonuclease/phosphatase"/>
    <property type="match status" value="1"/>
</dbReference>
<protein>
    <submittedName>
        <fullName evidence="2">Uncharacterized protein</fullName>
    </submittedName>
</protein>
<keyword evidence="3" id="KW-1185">Reference proteome</keyword>
<dbReference type="EMBL" id="JAAKFY010000025">
    <property type="protein sequence ID" value="KAF3834547.1"/>
    <property type="molecule type" value="Genomic_DNA"/>
</dbReference>
<name>A0A7J5XD99_DISMA</name>
<evidence type="ECO:0000313" key="2">
    <source>
        <dbReference type="EMBL" id="KAF3834547.1"/>
    </source>
</evidence>
<dbReference type="AlphaFoldDB" id="A0A7J5XD99"/>
<feature type="region of interest" description="Disordered" evidence="1">
    <location>
        <begin position="91"/>
        <end position="217"/>
    </location>
</feature>
<evidence type="ECO:0000256" key="1">
    <source>
        <dbReference type="SAM" id="MobiDB-lite"/>
    </source>
</evidence>
<feature type="compositionally biased region" description="Basic and acidic residues" evidence="1">
    <location>
        <begin position="12"/>
        <end position="54"/>
    </location>
</feature>
<accession>A0A7J5XD99</accession>
<comment type="caution">
    <text evidence="2">The sequence shown here is derived from an EMBL/GenBank/DDBJ whole genome shotgun (WGS) entry which is preliminary data.</text>
</comment>
<proteinExistence type="predicted"/>
<feature type="compositionally biased region" description="Gly residues" evidence="1">
    <location>
        <begin position="112"/>
        <end position="124"/>
    </location>
</feature>
<evidence type="ECO:0000313" key="3">
    <source>
        <dbReference type="Proteomes" id="UP000518266"/>
    </source>
</evidence>
<gene>
    <name evidence="2" type="ORF">F7725_027105</name>
</gene>
<feature type="compositionally biased region" description="Basic and acidic residues" evidence="1">
    <location>
        <begin position="191"/>
        <end position="217"/>
    </location>
</feature>
<dbReference type="Proteomes" id="UP000518266">
    <property type="component" value="Unassembled WGS sequence"/>
</dbReference>
<feature type="region of interest" description="Disordered" evidence="1">
    <location>
        <begin position="1"/>
        <end position="56"/>
    </location>
</feature>